<sequence>MSLDSLNVLSWLRMHSVYQLDVVCLGDAQCHTTLFAFAKISDALATRHQRYDATKCKENQVYSSTYAVCTARHTVSPYMLLVNPLGNGSGIPVTMEMSKLICNRIST</sequence>
<keyword evidence="2" id="KW-1185">Reference proteome</keyword>
<evidence type="ECO:0000313" key="2">
    <source>
        <dbReference type="Proteomes" id="UP000693946"/>
    </source>
</evidence>
<accession>A0AAV6RQN6</accession>
<name>A0AAV6RQN6_SOLSE</name>
<gene>
    <name evidence="1" type="ORF">JOB18_002631</name>
</gene>
<comment type="caution">
    <text evidence="1">The sequence shown here is derived from an EMBL/GenBank/DDBJ whole genome shotgun (WGS) entry which is preliminary data.</text>
</comment>
<protein>
    <submittedName>
        <fullName evidence="1">Uncharacterized protein</fullName>
    </submittedName>
</protein>
<dbReference type="AlphaFoldDB" id="A0AAV6RQN6"/>
<proteinExistence type="predicted"/>
<evidence type="ECO:0000313" key="1">
    <source>
        <dbReference type="EMBL" id="KAG7506312.1"/>
    </source>
</evidence>
<dbReference type="Proteomes" id="UP000693946">
    <property type="component" value="Linkage Group LG18"/>
</dbReference>
<dbReference type="EMBL" id="JAGKHQ010000010">
    <property type="protein sequence ID" value="KAG7506312.1"/>
    <property type="molecule type" value="Genomic_DNA"/>
</dbReference>
<reference evidence="1 2" key="1">
    <citation type="journal article" date="2021" name="Sci. Rep.">
        <title>Chromosome anchoring in Senegalese sole (Solea senegalensis) reveals sex-associated markers and genome rearrangements in flatfish.</title>
        <authorList>
            <person name="Guerrero-Cozar I."/>
            <person name="Gomez-Garrido J."/>
            <person name="Berbel C."/>
            <person name="Martinez-Blanch J.F."/>
            <person name="Alioto T."/>
            <person name="Claros M.G."/>
            <person name="Gagnaire P.A."/>
            <person name="Manchado M."/>
        </authorList>
    </citation>
    <scope>NUCLEOTIDE SEQUENCE [LARGE SCALE GENOMIC DNA]</scope>
    <source>
        <strain evidence="1">Sse05_10M</strain>
    </source>
</reference>
<organism evidence="1 2">
    <name type="scientific">Solea senegalensis</name>
    <name type="common">Senegalese sole</name>
    <dbReference type="NCBI Taxonomy" id="28829"/>
    <lineage>
        <taxon>Eukaryota</taxon>
        <taxon>Metazoa</taxon>
        <taxon>Chordata</taxon>
        <taxon>Craniata</taxon>
        <taxon>Vertebrata</taxon>
        <taxon>Euteleostomi</taxon>
        <taxon>Actinopterygii</taxon>
        <taxon>Neopterygii</taxon>
        <taxon>Teleostei</taxon>
        <taxon>Neoteleostei</taxon>
        <taxon>Acanthomorphata</taxon>
        <taxon>Carangaria</taxon>
        <taxon>Pleuronectiformes</taxon>
        <taxon>Pleuronectoidei</taxon>
        <taxon>Soleidae</taxon>
        <taxon>Solea</taxon>
    </lineage>
</organism>